<dbReference type="Proteomes" id="UP001211907">
    <property type="component" value="Unassembled WGS sequence"/>
</dbReference>
<sequence>MSNFDKGTRVWNLYKCGIVPQSELTARERKALDAAIRLNWHNQRVEERNRLRKVTSPNAAWIPDIREWESDDMVEYFLVKLGGVYPSTGRKMKPDELACDRTLDKDSKYKELDTCPLPKSLNDMVFSASNIFRNEERIKNELEHRGMSVETDLRWFKTLVIREWVTMFPSKKVISFYQNVTLFEQSDMVLMGSGAVVPKNTLTKKSINGVMLPKSRQEHKKLQRIIAKLIHKRKASISGEWFLFKNKFVKNSCMVRQNGGMDIINNVLKRKRVLQDGGPKDKERRFDDDYGLTALFALQVNVFFTVTYTTRYTNNHPFVDQKVYILRDVPNNLVEGRINTITREYCERQPYDTTVTKIEYEVTPVPANQVHIMNQRMYGAVLNYYNLKIDPNETGDSNCVVTFLLHAYSKHIKTLSESKLREIFSESEDELGDSSLQEEGVSTTQVQRFCQQYGISMYAIDLSCNVFCRYIPEKRNHHCPSLVYVCANQHMYPILDEALRKSIFSQERQQSCGKPFKRMSNKKIFDDTLTTIIDPPYEQLDSLENVNVVYTGINDLTDLVVHLGETEHVVYKTRTNNGKIVRLEYKNNVTIELNKDYEKAKLLCEAMVIPFKNQNLITLALEVFEIYKGDDKIESTFNKDTRDVFFNYKKRVIVDTFYEPQRGADLK</sequence>
<keyword evidence="2" id="KW-1185">Reference proteome</keyword>
<evidence type="ECO:0000313" key="2">
    <source>
        <dbReference type="Proteomes" id="UP001211907"/>
    </source>
</evidence>
<gene>
    <name evidence="1" type="ORF">HK100_008074</name>
</gene>
<proteinExistence type="predicted"/>
<reference evidence="1" key="1">
    <citation type="submission" date="2020-05" db="EMBL/GenBank/DDBJ databases">
        <title>Phylogenomic resolution of chytrid fungi.</title>
        <authorList>
            <person name="Stajich J.E."/>
            <person name="Amses K."/>
            <person name="Simmons R."/>
            <person name="Seto K."/>
            <person name="Myers J."/>
            <person name="Bonds A."/>
            <person name="Quandt C.A."/>
            <person name="Barry K."/>
            <person name="Liu P."/>
            <person name="Grigoriev I."/>
            <person name="Longcore J.E."/>
            <person name="James T.Y."/>
        </authorList>
    </citation>
    <scope>NUCLEOTIDE SEQUENCE</scope>
    <source>
        <strain evidence="1">JEL0513</strain>
    </source>
</reference>
<dbReference type="EMBL" id="JADGJH010003875">
    <property type="protein sequence ID" value="KAJ3088328.1"/>
    <property type="molecule type" value="Genomic_DNA"/>
</dbReference>
<evidence type="ECO:0000313" key="1">
    <source>
        <dbReference type="EMBL" id="KAJ3088328.1"/>
    </source>
</evidence>
<dbReference type="AlphaFoldDB" id="A0AAD5SR09"/>
<organism evidence="1 2">
    <name type="scientific">Physocladia obscura</name>
    <dbReference type="NCBI Taxonomy" id="109957"/>
    <lineage>
        <taxon>Eukaryota</taxon>
        <taxon>Fungi</taxon>
        <taxon>Fungi incertae sedis</taxon>
        <taxon>Chytridiomycota</taxon>
        <taxon>Chytridiomycota incertae sedis</taxon>
        <taxon>Chytridiomycetes</taxon>
        <taxon>Chytridiales</taxon>
        <taxon>Chytriomycetaceae</taxon>
        <taxon>Physocladia</taxon>
    </lineage>
</organism>
<accession>A0AAD5SR09</accession>
<name>A0AAD5SR09_9FUNG</name>
<feature type="non-terminal residue" evidence="1">
    <location>
        <position position="667"/>
    </location>
</feature>
<protein>
    <submittedName>
        <fullName evidence="1">Uncharacterized protein</fullName>
    </submittedName>
</protein>
<comment type="caution">
    <text evidence="1">The sequence shown here is derived from an EMBL/GenBank/DDBJ whole genome shotgun (WGS) entry which is preliminary data.</text>
</comment>